<evidence type="ECO:0000313" key="7">
    <source>
        <dbReference type="EMBL" id="GLH67437.1"/>
    </source>
</evidence>
<sequence length="112" mass="12039">MSSGSIESGLSSAALDLHRALASLQEELEAIDYYHQRVDVAEDESLKAVMAHNRDDEMEHAAMLLEWLRRALPGFDLQLKKFLFTADAITGLAGGSEPPVASGTGLGLGNLK</sequence>
<comment type="subcellular location">
    <subcellularLocation>
        <location evidence="4">Encapsulin nanocompartment</location>
    </subcellularLocation>
</comment>
<keyword evidence="1" id="KW-0409">Iron storage</keyword>
<dbReference type="CDD" id="cd00657">
    <property type="entry name" value="Ferritin_like"/>
    <property type="match status" value="1"/>
</dbReference>
<dbReference type="InterPro" id="IPR054581">
    <property type="entry name" value="EncFtn-like"/>
</dbReference>
<evidence type="ECO:0000313" key="8">
    <source>
        <dbReference type="Proteomes" id="UP001165044"/>
    </source>
</evidence>
<keyword evidence="5" id="KW-1284">Encapsulin nanocompartment</keyword>
<keyword evidence="2" id="KW-0479">Metal-binding</keyword>
<evidence type="ECO:0000256" key="4">
    <source>
        <dbReference type="ARBA" id="ARBA00033738"/>
    </source>
</evidence>
<organism evidence="7 8">
    <name type="scientific">Geothrix edaphica</name>
    <dbReference type="NCBI Taxonomy" id="2927976"/>
    <lineage>
        <taxon>Bacteria</taxon>
        <taxon>Pseudomonadati</taxon>
        <taxon>Acidobacteriota</taxon>
        <taxon>Holophagae</taxon>
        <taxon>Holophagales</taxon>
        <taxon>Holophagaceae</taxon>
        <taxon>Geothrix</taxon>
    </lineage>
</organism>
<evidence type="ECO:0000256" key="2">
    <source>
        <dbReference type="ARBA" id="ARBA00022723"/>
    </source>
</evidence>
<evidence type="ECO:0000256" key="5">
    <source>
        <dbReference type="ARBA" id="ARBA00033787"/>
    </source>
</evidence>
<proteinExistence type="predicted"/>
<dbReference type="Pfam" id="PF22277">
    <property type="entry name" value="EncFtn-like"/>
    <property type="match status" value="1"/>
</dbReference>
<comment type="caution">
    <text evidence="7">The sequence shown here is derived from an EMBL/GenBank/DDBJ whole genome shotgun (WGS) entry which is preliminary data.</text>
</comment>
<dbReference type="Proteomes" id="UP001165044">
    <property type="component" value="Unassembled WGS sequence"/>
</dbReference>
<feature type="region of interest" description="Disordered" evidence="6">
    <location>
        <begin position="92"/>
        <end position="112"/>
    </location>
</feature>
<accession>A0ABQ5PYH1</accession>
<evidence type="ECO:0000256" key="6">
    <source>
        <dbReference type="SAM" id="MobiDB-lite"/>
    </source>
</evidence>
<gene>
    <name evidence="7" type="ORF">GETHED_18010</name>
</gene>
<dbReference type="SUPFAM" id="SSF47240">
    <property type="entry name" value="Ferritin-like"/>
    <property type="match status" value="1"/>
</dbReference>
<keyword evidence="3" id="KW-0408">Iron</keyword>
<keyword evidence="8" id="KW-1185">Reference proteome</keyword>
<dbReference type="Gene3D" id="6.10.140.1960">
    <property type="match status" value="1"/>
</dbReference>
<evidence type="ECO:0000256" key="1">
    <source>
        <dbReference type="ARBA" id="ARBA00022434"/>
    </source>
</evidence>
<dbReference type="RefSeq" id="WP_285608605.1">
    <property type="nucleotide sequence ID" value="NZ_BSDC01000002.1"/>
</dbReference>
<name>A0ABQ5PYH1_9BACT</name>
<evidence type="ECO:0000256" key="3">
    <source>
        <dbReference type="ARBA" id="ARBA00023004"/>
    </source>
</evidence>
<dbReference type="EMBL" id="BSDC01000002">
    <property type="protein sequence ID" value="GLH67437.1"/>
    <property type="molecule type" value="Genomic_DNA"/>
</dbReference>
<dbReference type="InterPro" id="IPR009078">
    <property type="entry name" value="Ferritin-like_SF"/>
</dbReference>
<reference evidence="7" key="1">
    <citation type="journal article" date="2023" name="Antonie Van Leeuwenhoek">
        <title>Mesoterricola silvestris gen. nov., sp. nov., Mesoterricola sediminis sp. nov., Geothrix oryzae sp. nov., Geothrix edaphica sp. nov., Geothrix rubra sp. nov., and Geothrix limicola sp. nov., six novel members of Acidobacteriota isolated from soils.</title>
        <authorList>
            <person name="Itoh H."/>
            <person name="Sugisawa Y."/>
            <person name="Mise K."/>
            <person name="Xu Z."/>
            <person name="Kuniyasu M."/>
            <person name="Ushijima N."/>
            <person name="Kawano K."/>
            <person name="Kobayashi E."/>
            <person name="Shiratori Y."/>
            <person name="Masuda Y."/>
            <person name="Senoo K."/>
        </authorList>
    </citation>
    <scope>NUCLEOTIDE SEQUENCE</scope>
    <source>
        <strain evidence="7">Red802</strain>
    </source>
</reference>
<protein>
    <submittedName>
        <fullName evidence="7">Ferritin</fullName>
    </submittedName>
</protein>